<feature type="domain" description="AB hydrolase-1" evidence="1">
    <location>
        <begin position="19"/>
        <end position="69"/>
    </location>
</feature>
<dbReference type="EMBL" id="CP034546">
    <property type="protein sequence ID" value="AZQ53509.1"/>
    <property type="molecule type" value="Genomic_DNA"/>
</dbReference>
<sequence length="89" mass="9858">MHPGRPDPCQSHRHGTADAYLKEIKQPTLVVNGREDIMVPSINSFTLQQHIPNAQLILYPDSGHGSQFQYPEPFVAHTALFLDQPGPAS</sequence>
<protein>
    <submittedName>
        <fullName evidence="2">Alpha/beta hydrolase</fullName>
    </submittedName>
</protein>
<name>A0A3Q9FA54_9BURK</name>
<dbReference type="Pfam" id="PF00561">
    <property type="entry name" value="Abhydrolase_1"/>
    <property type="match status" value="1"/>
</dbReference>
<dbReference type="InterPro" id="IPR000073">
    <property type="entry name" value="AB_hydrolase_1"/>
</dbReference>
<gene>
    <name evidence="2" type="ORF">D5R55_21470</name>
</gene>
<accession>A0A3Q9FA54</accession>
<dbReference type="Gene3D" id="3.40.50.1820">
    <property type="entry name" value="alpha/beta hydrolase"/>
    <property type="match status" value="1"/>
</dbReference>
<evidence type="ECO:0000259" key="1">
    <source>
        <dbReference type="Pfam" id="PF00561"/>
    </source>
</evidence>
<dbReference type="InterPro" id="IPR029058">
    <property type="entry name" value="AB_hydrolase_fold"/>
</dbReference>
<organism evidence="2 3">
    <name type="scientific">Burkholderia cenocepacia</name>
    <dbReference type="NCBI Taxonomy" id="95486"/>
    <lineage>
        <taxon>Bacteria</taxon>
        <taxon>Pseudomonadati</taxon>
        <taxon>Pseudomonadota</taxon>
        <taxon>Betaproteobacteria</taxon>
        <taxon>Burkholderiales</taxon>
        <taxon>Burkholderiaceae</taxon>
        <taxon>Burkholderia</taxon>
        <taxon>Burkholderia cepacia complex</taxon>
    </lineage>
</organism>
<evidence type="ECO:0000313" key="2">
    <source>
        <dbReference type="EMBL" id="AZQ53509.1"/>
    </source>
</evidence>
<evidence type="ECO:0000313" key="3">
    <source>
        <dbReference type="Proteomes" id="UP000277191"/>
    </source>
</evidence>
<proteinExistence type="predicted"/>
<dbReference type="Proteomes" id="UP000277191">
    <property type="component" value="Chromosome 2"/>
</dbReference>
<keyword evidence="2" id="KW-0378">Hydrolase</keyword>
<dbReference type="SUPFAM" id="SSF53474">
    <property type="entry name" value="alpha/beta-Hydrolases"/>
    <property type="match status" value="1"/>
</dbReference>
<reference evidence="2 3" key="1">
    <citation type="submission" date="2018-12" db="EMBL/GenBank/DDBJ databases">
        <title>Cadmium resistance mechanism in endophytic bacteria Burkholderia cenocepacia YG-3.</title>
        <authorList>
            <person name="Zhang X."/>
            <person name="Wang X."/>
            <person name="Zhu Y."/>
        </authorList>
    </citation>
    <scope>NUCLEOTIDE SEQUENCE [LARGE SCALE GENOMIC DNA]</scope>
    <source>
        <strain evidence="2 3">YG-3</strain>
    </source>
</reference>
<dbReference type="GO" id="GO:0016787">
    <property type="term" value="F:hydrolase activity"/>
    <property type="evidence" value="ECO:0007669"/>
    <property type="project" value="UniProtKB-KW"/>
</dbReference>
<dbReference type="AlphaFoldDB" id="A0A3Q9FA54"/>